<comment type="similarity">
    <text evidence="3">Belongs to the flavodoxin family.</text>
</comment>
<dbReference type="KEGG" id="aun:AWM73_01680"/>
<dbReference type="Pfam" id="PF00258">
    <property type="entry name" value="Flavodoxin_1"/>
    <property type="match status" value="1"/>
</dbReference>
<dbReference type="Gene3D" id="3.40.50.360">
    <property type="match status" value="1"/>
</dbReference>
<organism evidence="10 11">
    <name type="scientific">Aerococcus urinae</name>
    <dbReference type="NCBI Taxonomy" id="1376"/>
    <lineage>
        <taxon>Bacteria</taxon>
        <taxon>Bacillati</taxon>
        <taxon>Bacillota</taxon>
        <taxon>Bacilli</taxon>
        <taxon>Lactobacillales</taxon>
        <taxon>Aerococcaceae</taxon>
        <taxon>Aerococcus</taxon>
    </lineage>
</organism>
<evidence type="ECO:0000256" key="6">
    <source>
        <dbReference type="ARBA" id="ARBA00022643"/>
    </source>
</evidence>
<dbReference type="GO" id="GO:0016651">
    <property type="term" value="F:oxidoreductase activity, acting on NAD(P)H"/>
    <property type="evidence" value="ECO:0007669"/>
    <property type="project" value="UniProtKB-ARBA"/>
</dbReference>
<dbReference type="AlphaFoldDB" id="A0A109RE88"/>
<dbReference type="InterPro" id="IPR008254">
    <property type="entry name" value="Flavodoxin/NO_synth"/>
</dbReference>
<keyword evidence="12" id="KW-1185">Reference proteome</keyword>
<comment type="function">
    <text evidence="2">Low-potential electron donor to a number of redox enzymes.</text>
</comment>
<dbReference type="InterPro" id="IPR029039">
    <property type="entry name" value="Flavoprotein-like_sf"/>
</dbReference>
<dbReference type="SUPFAM" id="SSF52218">
    <property type="entry name" value="Flavoproteins"/>
    <property type="match status" value="1"/>
</dbReference>
<dbReference type="PROSITE" id="PS50902">
    <property type="entry name" value="FLAVODOXIN_LIKE"/>
    <property type="match status" value="1"/>
</dbReference>
<keyword evidence="7" id="KW-0249">Electron transport</keyword>
<evidence type="ECO:0000313" key="12">
    <source>
        <dbReference type="Proteomes" id="UP001069145"/>
    </source>
</evidence>
<evidence type="ECO:0000313" key="9">
    <source>
        <dbReference type="EMBL" id="MCY3053657.1"/>
    </source>
</evidence>
<gene>
    <name evidence="10" type="ORF">I6G68_08375</name>
    <name evidence="9" type="ORF">ODY43_06615</name>
</gene>
<dbReference type="Proteomes" id="UP000594771">
    <property type="component" value="Chromosome"/>
</dbReference>
<dbReference type="Proteomes" id="UP001069145">
    <property type="component" value="Unassembled WGS sequence"/>
</dbReference>
<evidence type="ECO:0000256" key="3">
    <source>
        <dbReference type="ARBA" id="ARBA00005267"/>
    </source>
</evidence>
<keyword evidence="4" id="KW-0813">Transport</keyword>
<accession>A0A109RE88</accession>
<dbReference type="InterPro" id="IPR050619">
    <property type="entry name" value="Flavodoxin"/>
</dbReference>
<keyword evidence="5" id="KW-0285">Flavoprotein</keyword>
<dbReference type="RefSeq" id="WP_060777795.1">
    <property type="nucleotide sequence ID" value="NZ_CAJHLF010000001.1"/>
</dbReference>
<evidence type="ECO:0000256" key="7">
    <source>
        <dbReference type="ARBA" id="ARBA00022982"/>
    </source>
</evidence>
<protein>
    <submittedName>
        <fullName evidence="10">Flavodoxin</fullName>
    </submittedName>
</protein>
<feature type="domain" description="Flavodoxin-like" evidence="8">
    <location>
        <begin position="3"/>
        <end position="144"/>
    </location>
</feature>
<dbReference type="EMBL" id="CP065662">
    <property type="protein sequence ID" value="QPS01372.1"/>
    <property type="molecule type" value="Genomic_DNA"/>
</dbReference>
<reference evidence="10 11" key="1">
    <citation type="submission" date="2020-12" db="EMBL/GenBank/DDBJ databases">
        <title>FDA dAtabase for Regulatory Grade micrObial Sequences (FDA-ARGOS): Supporting development and validation of Infectious Disease Dx tests.</title>
        <authorList>
            <person name="Sproer C."/>
            <person name="Gronow S."/>
            <person name="Severitt S."/>
            <person name="Schroder I."/>
            <person name="Tallon L."/>
            <person name="Sadzewicz L."/>
            <person name="Zhao X."/>
            <person name="Boylan J."/>
            <person name="Ott S."/>
            <person name="Bowen H."/>
            <person name="Vavikolanu K."/>
            <person name="Mehta A."/>
            <person name="Aluvathingal J."/>
            <person name="Nadendla S."/>
            <person name="Lowell S."/>
            <person name="Myers T."/>
            <person name="Yan Y."/>
            <person name="Sichtig H."/>
        </authorList>
    </citation>
    <scope>NUCLEOTIDE SEQUENCE [LARGE SCALE GENOMIC DNA]</scope>
    <source>
        <strain evidence="10 11">FDAARGOS_911</strain>
    </source>
</reference>
<keyword evidence="6" id="KW-0288">FMN</keyword>
<evidence type="ECO:0000313" key="11">
    <source>
        <dbReference type="Proteomes" id="UP000594771"/>
    </source>
</evidence>
<evidence type="ECO:0000256" key="1">
    <source>
        <dbReference type="ARBA" id="ARBA00001917"/>
    </source>
</evidence>
<evidence type="ECO:0000256" key="4">
    <source>
        <dbReference type="ARBA" id="ARBA00022448"/>
    </source>
</evidence>
<evidence type="ECO:0000259" key="8">
    <source>
        <dbReference type="PROSITE" id="PS50902"/>
    </source>
</evidence>
<comment type="cofactor">
    <cofactor evidence="1">
        <name>FMN</name>
        <dbReference type="ChEBI" id="CHEBI:58210"/>
    </cofactor>
</comment>
<evidence type="ECO:0000313" key="10">
    <source>
        <dbReference type="EMBL" id="QPS01372.1"/>
    </source>
</evidence>
<reference evidence="9" key="2">
    <citation type="submission" date="2022-09" db="EMBL/GenBank/DDBJ databases">
        <title>Aerococcus urinae taxonomy study.</title>
        <authorList>
            <person name="Christensen J."/>
            <person name="Senneby E."/>
        </authorList>
    </citation>
    <scope>NUCLEOTIDE SEQUENCE</scope>
    <source>
        <strain evidence="9">NLD-066-U95</strain>
    </source>
</reference>
<dbReference type="EMBL" id="JAOTML010000007">
    <property type="protein sequence ID" value="MCY3053657.1"/>
    <property type="molecule type" value="Genomic_DNA"/>
</dbReference>
<proteinExistence type="inferred from homology"/>
<sequence>MKALIAYASMTGNTEEACDVMAEALEDLGVEVDMDSSLNLFGEDFLDVDICVVGTYTYGSELPDDVVDLYEDLEDLDLTGKVFISLGSGDHDYPDYCQSVDDFYDQFLQTGAQAAYPAIKIEIDCNAEDIETIEAGAQAAVNLVKQKPH</sequence>
<name>A0A109RE88_9LACT</name>
<dbReference type="NCBIfam" id="NF005587">
    <property type="entry name" value="PRK07308.1"/>
    <property type="match status" value="1"/>
</dbReference>
<evidence type="ECO:0000256" key="2">
    <source>
        <dbReference type="ARBA" id="ARBA00003297"/>
    </source>
</evidence>
<dbReference type="PANTHER" id="PTHR42809:SF1">
    <property type="entry name" value="FLAVODOXIN 1"/>
    <property type="match status" value="1"/>
</dbReference>
<evidence type="ECO:0000256" key="5">
    <source>
        <dbReference type="ARBA" id="ARBA00022630"/>
    </source>
</evidence>
<dbReference type="PANTHER" id="PTHR42809">
    <property type="entry name" value="FLAVODOXIN 2"/>
    <property type="match status" value="1"/>
</dbReference>
<dbReference type="GeneID" id="35767691"/>
<dbReference type="GO" id="GO:0010181">
    <property type="term" value="F:FMN binding"/>
    <property type="evidence" value="ECO:0007669"/>
    <property type="project" value="InterPro"/>
</dbReference>
<dbReference type="OrthoDB" id="9790745at2"/>